<dbReference type="InterPro" id="IPR001810">
    <property type="entry name" value="F-box_dom"/>
</dbReference>
<organism evidence="3">
    <name type="scientific">Brachypodium distachyon</name>
    <name type="common">Purple false brome</name>
    <name type="synonym">Trachynia distachya</name>
    <dbReference type="NCBI Taxonomy" id="15368"/>
    <lineage>
        <taxon>Eukaryota</taxon>
        <taxon>Viridiplantae</taxon>
        <taxon>Streptophyta</taxon>
        <taxon>Embryophyta</taxon>
        <taxon>Tracheophyta</taxon>
        <taxon>Spermatophyta</taxon>
        <taxon>Magnoliopsida</taxon>
        <taxon>Liliopsida</taxon>
        <taxon>Poales</taxon>
        <taxon>Poaceae</taxon>
        <taxon>BOP clade</taxon>
        <taxon>Pooideae</taxon>
        <taxon>Stipodae</taxon>
        <taxon>Brachypodieae</taxon>
        <taxon>Brachypodium</taxon>
    </lineage>
</organism>
<dbReference type="SUPFAM" id="SSF81383">
    <property type="entry name" value="F-box domain"/>
    <property type="match status" value="1"/>
</dbReference>
<reference evidence="3" key="2">
    <citation type="submission" date="2017-06" db="EMBL/GenBank/DDBJ databases">
        <title>WGS assembly of Brachypodium distachyon.</title>
        <authorList>
            <consortium name="The International Brachypodium Initiative"/>
            <person name="Lucas S."/>
            <person name="Harmon-Smith M."/>
            <person name="Lail K."/>
            <person name="Tice H."/>
            <person name="Grimwood J."/>
            <person name="Bruce D."/>
            <person name="Barry K."/>
            <person name="Shu S."/>
            <person name="Lindquist E."/>
            <person name="Wang M."/>
            <person name="Pitluck S."/>
            <person name="Vogel J.P."/>
            <person name="Garvin D.F."/>
            <person name="Mockler T.C."/>
            <person name="Schmutz J."/>
            <person name="Rokhsar D."/>
            <person name="Bevan M.W."/>
        </authorList>
    </citation>
    <scope>NUCLEOTIDE SEQUENCE</scope>
    <source>
        <strain evidence="3">Bd21</strain>
    </source>
</reference>
<evidence type="ECO:0000313" key="3">
    <source>
        <dbReference type="EMBL" id="KQK11750.1"/>
    </source>
</evidence>
<dbReference type="PANTHER" id="PTHR35828:SF44">
    <property type="entry name" value="F-BOX DOMAIN-CONTAINING PROTEIN"/>
    <property type="match status" value="1"/>
</dbReference>
<evidence type="ECO:0000313" key="5">
    <source>
        <dbReference type="Proteomes" id="UP000008810"/>
    </source>
</evidence>
<keyword evidence="5" id="KW-1185">Reference proteome</keyword>
<proteinExistence type="predicted"/>
<evidence type="ECO:0000259" key="2">
    <source>
        <dbReference type="Pfam" id="PF24523"/>
    </source>
</evidence>
<dbReference type="InterPro" id="IPR056016">
    <property type="entry name" value="DUF7595"/>
</dbReference>
<dbReference type="InParanoid" id="A0A0Q3N4X9"/>
<dbReference type="EMBL" id="CM000881">
    <property type="protein sequence ID" value="KQK11750.1"/>
    <property type="molecule type" value="Genomic_DNA"/>
</dbReference>
<dbReference type="Pfam" id="PF24523">
    <property type="entry name" value="DUF7595"/>
    <property type="match status" value="1"/>
</dbReference>
<reference evidence="4" key="3">
    <citation type="submission" date="2018-08" db="UniProtKB">
        <authorList>
            <consortium name="EnsemblPlants"/>
        </authorList>
    </citation>
    <scope>IDENTIFICATION</scope>
    <source>
        <strain evidence="4">cv. Bd21</strain>
    </source>
</reference>
<dbReference type="Gene3D" id="1.20.1280.50">
    <property type="match status" value="1"/>
</dbReference>
<dbReference type="AlphaFoldDB" id="A0A0Q3N4X9"/>
<evidence type="ECO:0008006" key="6">
    <source>
        <dbReference type="Google" id="ProtNLM"/>
    </source>
</evidence>
<dbReference type="EnsemblPlants" id="KQK11750">
    <property type="protein sequence ID" value="KQK11750"/>
    <property type="gene ID" value="BRADI_2g62094v3"/>
</dbReference>
<dbReference type="Pfam" id="PF00646">
    <property type="entry name" value="F-box"/>
    <property type="match status" value="1"/>
</dbReference>
<feature type="domain" description="F-box" evidence="1">
    <location>
        <begin position="13"/>
        <end position="37"/>
    </location>
</feature>
<accession>A0A0Q3N4X9</accession>
<name>A0A0Q3N4X9_BRADI</name>
<feature type="domain" description="DUF7595" evidence="2">
    <location>
        <begin position="86"/>
        <end position="322"/>
    </location>
</feature>
<protein>
    <recommendedName>
        <fullName evidence="6">F-box domain-containing protein</fullName>
    </recommendedName>
</protein>
<sequence>MLLEILVRFKDDAAALFKCAMVCKRWRRLVADPYFLRRCWPEPSSLSGFFTNKLRDGQGPSLVPTPGSLLGGALGIRALESFVPGAAAGLLDRAVPLACHHGLLLVRLAPHDVVVRLAVCNLLTGTCHVLPPLNPARKLEAHRKAGYAILQSAAGAGWSTPPAGSHFDREDVGGEHDYRAPFVQGDAVVGHGTAHWLFLDWGASCFRTIQVDAETGHVSSTKLPPLPMSYIMGRPCLGVDGALSLLWMRRWSNPHPRLEIWAQQDGHTNNESAGDQTEAPKKWLRTVELRLPEKEEVDGGMYALGEKCGKLLVTDSRCRVYAVDLGTGAMEEVADWPRHPRRCRAF</sequence>
<dbReference type="InterPro" id="IPR036047">
    <property type="entry name" value="F-box-like_dom_sf"/>
</dbReference>
<evidence type="ECO:0000259" key="1">
    <source>
        <dbReference type="Pfam" id="PF00646"/>
    </source>
</evidence>
<dbReference type="OrthoDB" id="603189at2759"/>
<dbReference type="Gramene" id="KQK11750">
    <property type="protein sequence ID" value="KQK11750"/>
    <property type="gene ID" value="BRADI_2g62094v3"/>
</dbReference>
<evidence type="ECO:0000313" key="4">
    <source>
        <dbReference type="EnsemblPlants" id="KQK11750"/>
    </source>
</evidence>
<reference evidence="3 4" key="1">
    <citation type="journal article" date="2010" name="Nature">
        <title>Genome sequencing and analysis of the model grass Brachypodium distachyon.</title>
        <authorList>
            <consortium name="International Brachypodium Initiative"/>
        </authorList>
    </citation>
    <scope>NUCLEOTIDE SEQUENCE [LARGE SCALE GENOMIC DNA]</scope>
    <source>
        <strain evidence="3 4">Bd21</strain>
    </source>
</reference>
<dbReference type="PANTHER" id="PTHR35828">
    <property type="entry name" value="OS08G0203800 PROTEIN-RELATED"/>
    <property type="match status" value="1"/>
</dbReference>
<gene>
    <name evidence="3" type="ORF">BRADI_2g62094v3</name>
</gene>
<dbReference type="Proteomes" id="UP000008810">
    <property type="component" value="Chromosome 2"/>
</dbReference>